<dbReference type="PANTHER" id="PTHR30572:SF4">
    <property type="entry name" value="ABC TRANSPORTER PERMEASE YTRF"/>
    <property type="match status" value="1"/>
</dbReference>
<dbReference type="InterPro" id="IPR050250">
    <property type="entry name" value="Macrolide_Exporter_MacB"/>
</dbReference>
<evidence type="ECO:0000256" key="2">
    <source>
        <dbReference type="ARBA" id="ARBA00022475"/>
    </source>
</evidence>
<comment type="caution">
    <text evidence="9">The sequence shown here is derived from an EMBL/GenBank/DDBJ whole genome shotgun (WGS) entry which is preliminary data.</text>
</comment>
<feature type="transmembrane region" description="Helical" evidence="7">
    <location>
        <begin position="199"/>
        <end position="222"/>
    </location>
</feature>
<evidence type="ECO:0000256" key="1">
    <source>
        <dbReference type="ARBA" id="ARBA00004651"/>
    </source>
</evidence>
<dbReference type="InterPro" id="IPR003838">
    <property type="entry name" value="ABC3_permease_C"/>
</dbReference>
<dbReference type="AlphaFoldDB" id="A0A9D2VZH0"/>
<reference evidence="9" key="2">
    <citation type="submission" date="2021-09" db="EMBL/GenBank/DDBJ databases">
        <authorList>
            <person name="Gilroy R."/>
        </authorList>
    </citation>
    <scope>NUCLEOTIDE SEQUENCE</scope>
    <source>
        <strain evidence="9">USAMLcec4-12693</strain>
    </source>
</reference>
<feature type="domain" description="ABC3 transporter permease C-terminal" evidence="8">
    <location>
        <begin position="607"/>
        <end position="723"/>
    </location>
</feature>
<keyword evidence="5 7" id="KW-0472">Membrane</keyword>
<evidence type="ECO:0000259" key="8">
    <source>
        <dbReference type="Pfam" id="PF02687"/>
    </source>
</evidence>
<keyword evidence="2" id="KW-1003">Cell membrane</keyword>
<comment type="similarity">
    <text evidence="6">Belongs to the ABC-4 integral membrane protein family.</text>
</comment>
<name>A0A9D2VZH0_9FIRM</name>
<evidence type="ECO:0000256" key="4">
    <source>
        <dbReference type="ARBA" id="ARBA00022989"/>
    </source>
</evidence>
<sequence length="734" mass="81863">MWREYSSGYIRNNRSSGITVIAAAFLSALLLSLLCGVFYNLWKYEVERIEREEGSWQSRITGEFDPEEIRAVQSFAGVTKVEVREEESGETVLDLYFQNMSQVLEDTPKAARLAGASKEDVTYHHALLSMYLVRDPEDPAPRLVFPFFMLVTLLASVSLIVIIHNAFAVSMNDRVYQLGILSSVGATPGQIRACLMQEAAVLCTLPVLAGNLLGIAGSAGVMEITNVIARDIPGRQPAAFGYHPLVFAVTVLVSAVTIWISAWIPARKLSRMTPMEALKHTGEVQLKRRKNSRILAAVFGMEGELAGNALKAQRRSLRTASLSLILSLLAFTLMQCFFTLSAISTRETYFEKYQDAWDIMVSVKDTKVERIEEAEEIRSLPGVENAVVYQKVTAKTLVAEEELSADMEANGGFSNAPREQAIQTEEGWLVHAPLVIMDDNSFLAYCEQIGVTPGLDGAVVRNQISDVTDPDFRHARSLPYLKEENSERTVKNPEEEGESAQIPVLAYTEEVPVLREEYGTEDPYELVYFLPASLWTVVREQVGVNGEDSIIRILAKEPVTREALNGIESDITQLLGEKYTIESENRIQEKETNDREIQGMMLILGGFCVLLALIGISSVFSNTLGYVRQRRREFARYLSVGMTPAGLRKMFCIEALVIAGRPVLITLPVSALIVWYMLRMSYMEAGIFFDEAPVLPVAVFMLAILGAVAFAYYLGWRRVRKIDLAEALRDDTMF</sequence>
<feature type="transmembrane region" description="Helical" evidence="7">
    <location>
        <begin position="20"/>
        <end position="42"/>
    </location>
</feature>
<dbReference type="Pfam" id="PF02687">
    <property type="entry name" value="FtsX"/>
    <property type="match status" value="2"/>
</dbReference>
<evidence type="ECO:0000313" key="10">
    <source>
        <dbReference type="Proteomes" id="UP000813420"/>
    </source>
</evidence>
<feature type="transmembrane region" description="Helical" evidence="7">
    <location>
        <begin position="320"/>
        <end position="343"/>
    </location>
</feature>
<keyword evidence="3 7" id="KW-0812">Transmembrane</keyword>
<gene>
    <name evidence="9" type="ORF">K8V39_10665</name>
</gene>
<feature type="domain" description="ABC3 transporter permease C-terminal" evidence="8">
    <location>
        <begin position="150"/>
        <end position="274"/>
    </location>
</feature>
<organism evidence="9 10">
    <name type="scientific">Merdimonas faecis</name>
    <dbReference type="NCBI Taxonomy" id="1653435"/>
    <lineage>
        <taxon>Bacteria</taxon>
        <taxon>Bacillati</taxon>
        <taxon>Bacillota</taxon>
        <taxon>Clostridia</taxon>
        <taxon>Lachnospirales</taxon>
        <taxon>Lachnospiraceae</taxon>
        <taxon>Merdimonas</taxon>
    </lineage>
</organism>
<evidence type="ECO:0000256" key="5">
    <source>
        <dbReference type="ARBA" id="ARBA00023136"/>
    </source>
</evidence>
<evidence type="ECO:0000313" key="9">
    <source>
        <dbReference type="EMBL" id="HJH50713.1"/>
    </source>
</evidence>
<dbReference type="RefSeq" id="WP_277272439.1">
    <property type="nucleotide sequence ID" value="NZ_DYXE01000086.1"/>
</dbReference>
<comment type="subcellular location">
    <subcellularLocation>
        <location evidence="1">Cell membrane</location>
        <topology evidence="1">Multi-pass membrane protein</topology>
    </subcellularLocation>
</comment>
<protein>
    <submittedName>
        <fullName evidence="9">ABC transporter permease</fullName>
    </submittedName>
</protein>
<evidence type="ECO:0000256" key="7">
    <source>
        <dbReference type="SAM" id="Phobius"/>
    </source>
</evidence>
<feature type="transmembrane region" description="Helical" evidence="7">
    <location>
        <begin position="697"/>
        <end position="715"/>
    </location>
</feature>
<dbReference type="GO" id="GO:0005886">
    <property type="term" value="C:plasma membrane"/>
    <property type="evidence" value="ECO:0007669"/>
    <property type="project" value="UniProtKB-SubCell"/>
</dbReference>
<dbReference type="EMBL" id="DYXE01000086">
    <property type="protein sequence ID" value="HJH50713.1"/>
    <property type="molecule type" value="Genomic_DNA"/>
</dbReference>
<dbReference type="GO" id="GO:0022857">
    <property type="term" value="F:transmembrane transporter activity"/>
    <property type="evidence" value="ECO:0007669"/>
    <property type="project" value="TreeGrafter"/>
</dbReference>
<evidence type="ECO:0000256" key="6">
    <source>
        <dbReference type="ARBA" id="ARBA00038076"/>
    </source>
</evidence>
<accession>A0A9D2VZH0</accession>
<reference evidence="9" key="1">
    <citation type="journal article" date="2021" name="PeerJ">
        <title>Extensive microbial diversity within the chicken gut microbiome revealed by metagenomics and culture.</title>
        <authorList>
            <person name="Gilroy R."/>
            <person name="Ravi A."/>
            <person name="Getino M."/>
            <person name="Pursley I."/>
            <person name="Horton D.L."/>
            <person name="Alikhan N.F."/>
            <person name="Baker D."/>
            <person name="Gharbi K."/>
            <person name="Hall N."/>
            <person name="Watson M."/>
            <person name="Adriaenssens E.M."/>
            <person name="Foster-Nyarko E."/>
            <person name="Jarju S."/>
            <person name="Secka A."/>
            <person name="Antonio M."/>
            <person name="Oren A."/>
            <person name="Chaudhuri R.R."/>
            <person name="La Ragione R."/>
            <person name="Hildebrand F."/>
            <person name="Pallen M.J."/>
        </authorList>
    </citation>
    <scope>NUCLEOTIDE SEQUENCE</scope>
    <source>
        <strain evidence="9">USAMLcec4-12693</strain>
    </source>
</reference>
<feature type="transmembrane region" description="Helical" evidence="7">
    <location>
        <begin position="600"/>
        <end position="627"/>
    </location>
</feature>
<dbReference type="Proteomes" id="UP000813420">
    <property type="component" value="Unassembled WGS sequence"/>
</dbReference>
<keyword evidence="4 7" id="KW-1133">Transmembrane helix</keyword>
<evidence type="ECO:0000256" key="3">
    <source>
        <dbReference type="ARBA" id="ARBA00022692"/>
    </source>
</evidence>
<feature type="transmembrane region" description="Helical" evidence="7">
    <location>
        <begin position="143"/>
        <end position="167"/>
    </location>
</feature>
<feature type="transmembrane region" description="Helical" evidence="7">
    <location>
        <begin position="242"/>
        <end position="264"/>
    </location>
</feature>
<feature type="transmembrane region" description="Helical" evidence="7">
    <location>
        <begin position="651"/>
        <end position="677"/>
    </location>
</feature>
<dbReference type="PANTHER" id="PTHR30572">
    <property type="entry name" value="MEMBRANE COMPONENT OF TRANSPORTER-RELATED"/>
    <property type="match status" value="1"/>
</dbReference>
<proteinExistence type="inferred from homology"/>